<evidence type="ECO:0000313" key="1">
    <source>
        <dbReference type="EnsemblPlants" id="cds.evm.model.05.684"/>
    </source>
</evidence>
<organism evidence="1 2">
    <name type="scientific">Cannabis sativa</name>
    <name type="common">Hemp</name>
    <name type="synonym">Marijuana</name>
    <dbReference type="NCBI Taxonomy" id="3483"/>
    <lineage>
        <taxon>Eukaryota</taxon>
        <taxon>Viridiplantae</taxon>
        <taxon>Streptophyta</taxon>
        <taxon>Embryophyta</taxon>
        <taxon>Tracheophyta</taxon>
        <taxon>Spermatophyta</taxon>
        <taxon>Magnoliopsida</taxon>
        <taxon>eudicotyledons</taxon>
        <taxon>Gunneridae</taxon>
        <taxon>Pentapetalae</taxon>
        <taxon>rosids</taxon>
        <taxon>fabids</taxon>
        <taxon>Rosales</taxon>
        <taxon>Cannabaceae</taxon>
        <taxon>Cannabis</taxon>
    </lineage>
</organism>
<keyword evidence="2" id="KW-1185">Reference proteome</keyword>
<dbReference type="Gene3D" id="3.60.10.10">
    <property type="entry name" value="Endonuclease/exonuclease/phosphatase"/>
    <property type="match status" value="1"/>
</dbReference>
<protein>
    <submittedName>
        <fullName evidence="1">Uncharacterized protein</fullName>
    </submittedName>
</protein>
<dbReference type="Proteomes" id="UP000596661">
    <property type="component" value="Chromosome 5"/>
</dbReference>
<dbReference type="Gramene" id="evm.model.05.684">
    <property type="protein sequence ID" value="cds.evm.model.05.684"/>
    <property type="gene ID" value="evm.TU.05.684"/>
</dbReference>
<proteinExistence type="predicted"/>
<name>A0A803PRF0_CANSA</name>
<sequence length="138" mass="15961">MLIWIDKFLKVKVLLEDRQFVHCNSKMAGYKGNFYLTAVYGSNNLNERKDLWSKLVGFGHLNKSWIILGDFNVMIDYNDRCGGRQVKVTKFKMLKIGLFWAKLMSFAERDLSLLGLTNMRRGSESTLNLIEFLLTIVG</sequence>
<dbReference type="SUPFAM" id="SSF56219">
    <property type="entry name" value="DNase I-like"/>
    <property type="match status" value="1"/>
</dbReference>
<dbReference type="EMBL" id="UZAU01000440">
    <property type="status" value="NOT_ANNOTATED_CDS"/>
    <property type="molecule type" value="Genomic_DNA"/>
</dbReference>
<dbReference type="InterPro" id="IPR036691">
    <property type="entry name" value="Endo/exonu/phosph_ase_sf"/>
</dbReference>
<reference evidence="1" key="1">
    <citation type="submission" date="2018-11" db="EMBL/GenBank/DDBJ databases">
        <authorList>
            <person name="Grassa J C."/>
        </authorList>
    </citation>
    <scope>NUCLEOTIDE SEQUENCE [LARGE SCALE GENOMIC DNA]</scope>
</reference>
<dbReference type="AlphaFoldDB" id="A0A803PRF0"/>
<dbReference type="EnsemblPlants" id="evm.model.05.684">
    <property type="protein sequence ID" value="cds.evm.model.05.684"/>
    <property type="gene ID" value="evm.TU.05.684"/>
</dbReference>
<evidence type="ECO:0000313" key="2">
    <source>
        <dbReference type="Proteomes" id="UP000596661"/>
    </source>
</evidence>
<accession>A0A803PRF0</accession>
<reference evidence="1" key="2">
    <citation type="submission" date="2021-03" db="UniProtKB">
        <authorList>
            <consortium name="EnsemblPlants"/>
        </authorList>
    </citation>
    <scope>IDENTIFICATION</scope>
</reference>